<keyword evidence="2" id="KW-1185">Reference proteome</keyword>
<evidence type="ECO:0000313" key="2">
    <source>
        <dbReference type="Proteomes" id="UP001433508"/>
    </source>
</evidence>
<proteinExistence type="predicted"/>
<organism evidence="1 2">
    <name type="scientific">Lipomyces kononenkoae</name>
    <name type="common">Yeast</name>
    <dbReference type="NCBI Taxonomy" id="34357"/>
    <lineage>
        <taxon>Eukaryota</taxon>
        <taxon>Fungi</taxon>
        <taxon>Dikarya</taxon>
        <taxon>Ascomycota</taxon>
        <taxon>Saccharomycotina</taxon>
        <taxon>Lipomycetes</taxon>
        <taxon>Lipomycetales</taxon>
        <taxon>Lipomycetaceae</taxon>
        <taxon>Lipomyces</taxon>
    </lineage>
</organism>
<sequence length="582" mass="65523">MIRGQDLIALVQLYSRVSNPILSERVQWLILARALCAWQTRDWDLAEYPMLVIQNLPVSTRRGRNVEDELTMLLGNRFNGHETSIETRFLLFLAHLLRAQCLFERDKSVMARQDLAAALSCLVSYSEVSSQAIRSTFRFALNSEKDVSSLQTAVMDNLRPFVLTSLLPDAKVEIEVVNRSMNSFIELVDRSIRALDSNRSGIVFYPKPLTAMDEAGTLWGGMIFRLIPREPFPRRVLTSKCSTFTVHLALVNEMNLFPRGAILPETRIPVTADVIGSDAVNIFCTPGGPDVSDLYYPGLNFHGFYGSGKGAVTLQVNSRKEEEFYIVLYPSGCNEVPELKIIPLALGPFVVSHIGSAISDEDPLITLRPLYIDSAERIYVKESTSDLPGKIWDSALFLCDAVYNHISNRREEKLSVLDLSSGNGAVGLYVYRKLRKYLGDKFEDLRLALTDVEEAIPLIKENAANCCPEIYHEIAIDTLYWGEEKGLPYSPFDVVIACDLVYDNEYFDALLLTLERLCIPGKTTIFLGYKPRGLSSGEKSEIWNRLSATFEMKKLDIQEGIISGVSNIWSQSVGVEIWKLWR</sequence>
<protein>
    <submittedName>
        <fullName evidence="1">Methyltransferase-domain-containing protein</fullName>
    </submittedName>
</protein>
<dbReference type="Proteomes" id="UP001433508">
    <property type="component" value="Unassembled WGS sequence"/>
</dbReference>
<keyword evidence="1" id="KW-0808">Transferase</keyword>
<gene>
    <name evidence="1" type="ORF">V1525DRAFT_412294</name>
</gene>
<evidence type="ECO:0000313" key="1">
    <source>
        <dbReference type="EMBL" id="KAK9234691.1"/>
    </source>
</evidence>
<accession>A0ACC3SSV1</accession>
<name>A0ACC3SSV1_LIPKO</name>
<keyword evidence="1" id="KW-0489">Methyltransferase</keyword>
<dbReference type="EMBL" id="MU971455">
    <property type="protein sequence ID" value="KAK9234691.1"/>
    <property type="molecule type" value="Genomic_DNA"/>
</dbReference>
<comment type="caution">
    <text evidence="1">The sequence shown here is derived from an EMBL/GenBank/DDBJ whole genome shotgun (WGS) entry which is preliminary data.</text>
</comment>
<reference evidence="2" key="1">
    <citation type="journal article" date="2024" name="Front. Bioeng. Biotechnol.">
        <title>Genome-scale model development and genomic sequencing of the oleaginous clade Lipomyces.</title>
        <authorList>
            <person name="Czajka J.J."/>
            <person name="Han Y."/>
            <person name="Kim J."/>
            <person name="Mondo S.J."/>
            <person name="Hofstad B.A."/>
            <person name="Robles A."/>
            <person name="Haridas S."/>
            <person name="Riley R."/>
            <person name="LaButti K."/>
            <person name="Pangilinan J."/>
            <person name="Andreopoulos W."/>
            <person name="Lipzen A."/>
            <person name="Yan J."/>
            <person name="Wang M."/>
            <person name="Ng V."/>
            <person name="Grigoriev I.V."/>
            <person name="Spatafora J.W."/>
            <person name="Magnuson J.K."/>
            <person name="Baker S.E."/>
            <person name="Pomraning K.R."/>
        </authorList>
    </citation>
    <scope>NUCLEOTIDE SEQUENCE [LARGE SCALE GENOMIC DNA]</scope>
    <source>
        <strain evidence="2">CBS 7786</strain>
    </source>
</reference>